<dbReference type="AlphaFoldDB" id="A0A1I1HBK0"/>
<dbReference type="GO" id="GO:0005829">
    <property type="term" value="C:cytosol"/>
    <property type="evidence" value="ECO:0007669"/>
    <property type="project" value="TreeGrafter"/>
</dbReference>
<gene>
    <name evidence="1" type="ORF">SAMN05660453_1323</name>
</gene>
<evidence type="ECO:0000313" key="2">
    <source>
        <dbReference type="Proteomes" id="UP000199376"/>
    </source>
</evidence>
<organism evidence="1 2">
    <name type="scientific">Fructobacillus durionis</name>
    <dbReference type="NCBI Taxonomy" id="283737"/>
    <lineage>
        <taxon>Bacteria</taxon>
        <taxon>Bacillati</taxon>
        <taxon>Bacillota</taxon>
        <taxon>Bacilli</taxon>
        <taxon>Lactobacillales</taxon>
        <taxon>Lactobacillaceae</taxon>
        <taxon>Fructobacillus</taxon>
    </lineage>
</organism>
<proteinExistence type="predicted"/>
<dbReference type="Gene3D" id="1.10.10.10">
    <property type="entry name" value="Winged helix-like DNA-binding domain superfamily/Winged helix DNA-binding domain"/>
    <property type="match status" value="1"/>
</dbReference>
<keyword evidence="1" id="KW-0238">DNA-binding</keyword>
<dbReference type="PROSITE" id="PS51197">
    <property type="entry name" value="HTH_RRF2_2"/>
    <property type="match status" value="1"/>
</dbReference>
<keyword evidence="2" id="KW-1185">Reference proteome</keyword>
<dbReference type="OrthoDB" id="213028at2"/>
<dbReference type="SUPFAM" id="SSF46785">
    <property type="entry name" value="Winged helix' DNA-binding domain"/>
    <property type="match status" value="1"/>
</dbReference>
<dbReference type="InterPro" id="IPR000944">
    <property type="entry name" value="Tscrpt_reg_Rrf2"/>
</dbReference>
<reference evidence="1 2" key="1">
    <citation type="submission" date="2016-10" db="EMBL/GenBank/DDBJ databases">
        <authorList>
            <person name="de Groot N.N."/>
        </authorList>
    </citation>
    <scope>NUCLEOTIDE SEQUENCE [LARGE SCALE GENOMIC DNA]</scope>
    <source>
        <strain evidence="1 2">DSM 19113</strain>
    </source>
</reference>
<dbReference type="GO" id="GO:0003677">
    <property type="term" value="F:DNA binding"/>
    <property type="evidence" value="ECO:0007669"/>
    <property type="project" value="UniProtKB-KW"/>
</dbReference>
<dbReference type="Proteomes" id="UP000199376">
    <property type="component" value="Unassembled WGS sequence"/>
</dbReference>
<dbReference type="PANTHER" id="PTHR33221">
    <property type="entry name" value="WINGED HELIX-TURN-HELIX TRANSCRIPTIONAL REGULATOR, RRF2 FAMILY"/>
    <property type="match status" value="1"/>
</dbReference>
<dbReference type="EMBL" id="FOLI01000008">
    <property type="protein sequence ID" value="SFC21377.1"/>
    <property type="molecule type" value="Genomic_DNA"/>
</dbReference>
<dbReference type="InterPro" id="IPR036388">
    <property type="entry name" value="WH-like_DNA-bd_sf"/>
</dbReference>
<name>A0A1I1HBK0_9LACO</name>
<dbReference type="RefSeq" id="WP_091503208.1">
    <property type="nucleotide sequence ID" value="NZ_FOLI01000008.1"/>
</dbReference>
<dbReference type="Pfam" id="PF02082">
    <property type="entry name" value="Rrf2"/>
    <property type="match status" value="1"/>
</dbReference>
<sequence>MKPSLKLTNAIHILIYIARADKQSSYSSKDIANSVNTNPSRIRALMSDLQNADIIKREGDHFSRPILAKPATEITMADVLKAVDPSSVTFPLDNKVNEECPIAQQVNPVLAGYYELFDESLIQKMKTVTFEDILKDVNERAGEPLCQVNGIENA</sequence>
<accession>A0A1I1HBK0</accession>
<dbReference type="STRING" id="283737.SAMN05660453_1323"/>
<dbReference type="PANTHER" id="PTHR33221:SF15">
    <property type="entry name" value="HTH-TYPE TRANSCRIPTIONAL REGULATOR YWGB-RELATED"/>
    <property type="match status" value="1"/>
</dbReference>
<evidence type="ECO:0000313" key="1">
    <source>
        <dbReference type="EMBL" id="SFC21377.1"/>
    </source>
</evidence>
<dbReference type="InterPro" id="IPR036390">
    <property type="entry name" value="WH_DNA-bd_sf"/>
</dbReference>
<dbReference type="GO" id="GO:0003700">
    <property type="term" value="F:DNA-binding transcription factor activity"/>
    <property type="evidence" value="ECO:0007669"/>
    <property type="project" value="TreeGrafter"/>
</dbReference>
<protein>
    <submittedName>
        <fullName evidence="1">DNA-binding transcriptional regulator, IscR family</fullName>
    </submittedName>
</protein>